<dbReference type="Proteomes" id="UP000198281">
    <property type="component" value="Unassembled WGS sequence"/>
</dbReference>
<dbReference type="InterPro" id="IPR009874">
    <property type="entry name" value="DUF1428"/>
</dbReference>
<dbReference type="Gene3D" id="3.30.70.100">
    <property type="match status" value="1"/>
</dbReference>
<evidence type="ECO:0000313" key="2">
    <source>
        <dbReference type="Proteomes" id="UP000198281"/>
    </source>
</evidence>
<dbReference type="SUPFAM" id="SSF54909">
    <property type="entry name" value="Dimeric alpha+beta barrel"/>
    <property type="match status" value="1"/>
</dbReference>
<dbReference type="AlphaFoldDB" id="A0A239HW53"/>
<name>A0A239HW53_9SPHN</name>
<dbReference type="Pfam" id="PF07237">
    <property type="entry name" value="DUF1428"/>
    <property type="match status" value="1"/>
</dbReference>
<dbReference type="InterPro" id="IPR011008">
    <property type="entry name" value="Dimeric_a/b-barrel"/>
</dbReference>
<dbReference type="OrthoDB" id="9792392at2"/>
<accession>A0A239HW53</accession>
<sequence>MPYVDGFIVAVRKDRIDEYKKLATLAGQVWKEHGALSYVEALADDVPYGELTSFPRAVQQQEDETVIFSFITYPSREARDEINGKVMKDERLKGHMDDAPFDGKRMVYGGFQSIVEM</sequence>
<organism evidence="1 2">
    <name type="scientific">Edaphosphingomonas laterariae</name>
    <dbReference type="NCBI Taxonomy" id="861865"/>
    <lineage>
        <taxon>Bacteria</taxon>
        <taxon>Pseudomonadati</taxon>
        <taxon>Pseudomonadota</taxon>
        <taxon>Alphaproteobacteria</taxon>
        <taxon>Sphingomonadales</taxon>
        <taxon>Rhizorhabdaceae</taxon>
        <taxon>Edaphosphingomonas</taxon>
    </lineage>
</organism>
<keyword evidence="2" id="KW-1185">Reference proteome</keyword>
<dbReference type="EMBL" id="FZOS01000019">
    <property type="protein sequence ID" value="SNS85555.1"/>
    <property type="molecule type" value="Genomic_DNA"/>
</dbReference>
<dbReference type="RefSeq" id="WP_089220498.1">
    <property type="nucleotide sequence ID" value="NZ_FZOS01000019.1"/>
</dbReference>
<proteinExistence type="predicted"/>
<gene>
    <name evidence="1" type="ORF">SAMN06295912_11968</name>
</gene>
<evidence type="ECO:0000313" key="1">
    <source>
        <dbReference type="EMBL" id="SNS85555.1"/>
    </source>
</evidence>
<dbReference type="PIRSF" id="PIRSF007028">
    <property type="entry name" value="UCP007028"/>
    <property type="match status" value="1"/>
</dbReference>
<protein>
    <submittedName>
        <fullName evidence="1">Uncharacterized conserved protein YbaA, DUF1428 family</fullName>
    </submittedName>
</protein>
<reference evidence="2" key="1">
    <citation type="submission" date="2017-06" db="EMBL/GenBank/DDBJ databases">
        <authorList>
            <person name="Varghese N."/>
            <person name="Submissions S."/>
        </authorList>
    </citation>
    <scope>NUCLEOTIDE SEQUENCE [LARGE SCALE GENOMIC DNA]</scope>
    <source>
        <strain evidence="2">LNB2</strain>
    </source>
</reference>